<dbReference type="InterPro" id="IPR032830">
    <property type="entry name" value="XPB/Ssl2_N"/>
</dbReference>
<dbReference type="EMBL" id="BONY01000137">
    <property type="protein sequence ID" value="GIH11492.1"/>
    <property type="molecule type" value="Genomic_DNA"/>
</dbReference>
<dbReference type="Proteomes" id="UP000612899">
    <property type="component" value="Unassembled WGS sequence"/>
</dbReference>
<proteinExistence type="predicted"/>
<organism evidence="3 4">
    <name type="scientific">Rhizocola hellebori</name>
    <dbReference type="NCBI Taxonomy" id="1392758"/>
    <lineage>
        <taxon>Bacteria</taxon>
        <taxon>Bacillati</taxon>
        <taxon>Actinomycetota</taxon>
        <taxon>Actinomycetes</taxon>
        <taxon>Micromonosporales</taxon>
        <taxon>Micromonosporaceae</taxon>
        <taxon>Rhizocola</taxon>
    </lineage>
</organism>
<dbReference type="Pfam" id="PF13625">
    <property type="entry name" value="Helicase_C_3"/>
    <property type="match status" value="1"/>
</dbReference>
<dbReference type="InterPro" id="IPR026881">
    <property type="entry name" value="WYL_dom"/>
</dbReference>
<evidence type="ECO:0000313" key="4">
    <source>
        <dbReference type="Proteomes" id="UP000612899"/>
    </source>
</evidence>
<sequence length="769" mass="82142">MTNDFADAIRALPDEELGALLQLRPDLLVPMPADTYSVAARAQSKVSVARALDGLDQFTLEVLDGLRLLPTPSLSGVLALTNNHPGVKEAIARLQARFLVHGDIEDLDLVPAIEEVCSPFIAGLGHPAELLDAQVAQLMSDPAKMRRTLLSAPPQARAVLDRLAEGPPVGTASATTEAVAWLVENHLLAEVTEGMVELPRELGLLLRRDSGPLGELHPKPPKVSGVAKDQSKVDSAGAGQAMSAVQHVEAVLEALANEPAPLLRGGGMGVLPWRRLAKSAGLTEQDTALYLETAHAAGLIGELESSTDTVFIPAAGYDQWRAAPLAQRWARLANAWLAMHRQPALAGKRDEKDRPMTVLSPQLERAAAPAMRREILTELARTATAETDELIELVRWRAPRRMRGREHIYRDLLREAAVLGVTGLDSMTGYTRALLASLSSAQDDPLGLRPEADRPPEQTAAVLALAELLPAPVDHVLVQADLTVVVPGPAEPALAAELDLVAEHESGGGASVYRVTPASVRHALDTGFTALDLHNLFKRRSTTAVPQALTYLIDDVARTHGGLRSGGAGAYLRSDDEGLMAEVLADRSLADLQLRRLAPTVLITPFTPGRLLSSLREAGYAPVPEDSTGAAMLTKPRVRRAAARGALQPQLDLSFSPARVLGAVEELRRGDARLRVARRAPAEVRAAAGHPMSSLTAVQAHSQALSILQQAVRDKAKVWVGYVDAHGSAASRLVRPVSIGAGYLRAEDERTQMLHTFALHRITAAAPAE</sequence>
<dbReference type="Pfam" id="PF13280">
    <property type="entry name" value="WYL"/>
    <property type="match status" value="1"/>
</dbReference>
<comment type="caution">
    <text evidence="3">The sequence shown here is derived from an EMBL/GenBank/DDBJ whole genome shotgun (WGS) entry which is preliminary data.</text>
</comment>
<keyword evidence="4" id="KW-1185">Reference proteome</keyword>
<name>A0A8J3QK12_9ACTN</name>
<evidence type="ECO:0008006" key="5">
    <source>
        <dbReference type="Google" id="ProtNLM"/>
    </source>
</evidence>
<feature type="domain" description="Helicase XPB/Ssl2 N-terminal" evidence="2">
    <location>
        <begin position="476"/>
        <end position="598"/>
    </location>
</feature>
<dbReference type="AlphaFoldDB" id="A0A8J3QK12"/>
<gene>
    <name evidence="3" type="ORF">Rhe02_95590</name>
</gene>
<reference evidence="3" key="1">
    <citation type="submission" date="2021-01" db="EMBL/GenBank/DDBJ databases">
        <title>Whole genome shotgun sequence of Rhizocola hellebori NBRC 109834.</title>
        <authorList>
            <person name="Komaki H."/>
            <person name="Tamura T."/>
        </authorList>
    </citation>
    <scope>NUCLEOTIDE SEQUENCE</scope>
    <source>
        <strain evidence="3">NBRC 109834</strain>
    </source>
</reference>
<dbReference type="PROSITE" id="PS52050">
    <property type="entry name" value="WYL"/>
    <property type="match status" value="1"/>
</dbReference>
<evidence type="ECO:0000259" key="2">
    <source>
        <dbReference type="Pfam" id="PF13625"/>
    </source>
</evidence>
<evidence type="ECO:0000259" key="1">
    <source>
        <dbReference type="Pfam" id="PF13280"/>
    </source>
</evidence>
<dbReference type="RefSeq" id="WP_203915210.1">
    <property type="nucleotide sequence ID" value="NZ_BONY01000137.1"/>
</dbReference>
<feature type="domain" description="WYL" evidence="1">
    <location>
        <begin position="704"/>
        <end position="765"/>
    </location>
</feature>
<evidence type="ECO:0000313" key="3">
    <source>
        <dbReference type="EMBL" id="GIH11492.1"/>
    </source>
</evidence>
<protein>
    <recommendedName>
        <fullName evidence="5">Helicase XPB/Ssl2 N-terminal domain-containing protein</fullName>
    </recommendedName>
</protein>
<accession>A0A8J3QK12</accession>